<evidence type="ECO:0000313" key="10">
    <source>
        <dbReference type="EMBL" id="WNR45628.1"/>
    </source>
</evidence>
<gene>
    <name evidence="10" type="ORF">MJB10_05860</name>
</gene>
<feature type="domain" description="Golvesin/Xly CBD-like" evidence="8">
    <location>
        <begin position="471"/>
        <end position="596"/>
    </location>
</feature>
<dbReference type="InterPro" id="IPR033803">
    <property type="entry name" value="CBD-like_Golvesin-Xly"/>
</dbReference>
<evidence type="ECO:0000256" key="1">
    <source>
        <dbReference type="ARBA" id="ARBA00001678"/>
    </source>
</evidence>
<organism evidence="10 11">
    <name type="scientific">Paenibacillus roseopurpureus</name>
    <dbReference type="NCBI Taxonomy" id="2918901"/>
    <lineage>
        <taxon>Bacteria</taxon>
        <taxon>Bacillati</taxon>
        <taxon>Bacillota</taxon>
        <taxon>Bacilli</taxon>
        <taxon>Bacillales</taxon>
        <taxon>Paenibacillaceae</taxon>
        <taxon>Paenibacillus</taxon>
    </lineage>
</organism>
<dbReference type="GO" id="GO:0000272">
    <property type="term" value="P:polysaccharide catabolic process"/>
    <property type="evidence" value="ECO:0007669"/>
    <property type="project" value="InterPro"/>
</dbReference>
<dbReference type="InterPro" id="IPR013783">
    <property type="entry name" value="Ig-like_fold"/>
</dbReference>
<dbReference type="RefSeq" id="WP_314802531.1">
    <property type="nucleotide sequence ID" value="NZ_CP130319.1"/>
</dbReference>
<evidence type="ECO:0000256" key="4">
    <source>
        <dbReference type="ARBA" id="ARBA00022525"/>
    </source>
</evidence>
<dbReference type="Pfam" id="PF26410">
    <property type="entry name" value="GH5_mannosidase"/>
    <property type="match status" value="1"/>
</dbReference>
<dbReference type="InterPro" id="IPR017853">
    <property type="entry name" value="GH"/>
</dbReference>
<evidence type="ECO:0000256" key="5">
    <source>
        <dbReference type="ARBA" id="ARBA00022729"/>
    </source>
</evidence>
<protein>
    <recommendedName>
        <fullName evidence="3">mannan endo-1,4-beta-mannosidase</fullName>
        <ecNumber evidence="3">3.2.1.78</ecNumber>
    </recommendedName>
</protein>
<proteinExistence type="predicted"/>
<evidence type="ECO:0000259" key="8">
    <source>
        <dbReference type="Pfam" id="PF25275"/>
    </source>
</evidence>
<keyword evidence="6" id="KW-0378">Hydrolase</keyword>
<dbReference type="Gene3D" id="3.20.20.80">
    <property type="entry name" value="Glycosidases"/>
    <property type="match status" value="1"/>
</dbReference>
<keyword evidence="11" id="KW-1185">Reference proteome</keyword>
<comment type="catalytic activity">
    <reaction evidence="1">
        <text>Random hydrolysis of (1-&gt;4)-beta-D-mannosidic linkages in mannans, galactomannans and glucomannans.</text>
        <dbReference type="EC" id="3.2.1.78"/>
    </reaction>
</comment>
<dbReference type="InterPro" id="IPR045053">
    <property type="entry name" value="MAN-like"/>
</dbReference>
<keyword evidence="4" id="KW-0964">Secreted</keyword>
<name>A0AA96LTD3_9BACL</name>
<dbReference type="EMBL" id="CP130319">
    <property type="protein sequence ID" value="WNR45628.1"/>
    <property type="molecule type" value="Genomic_DNA"/>
</dbReference>
<accession>A0AA96LTD3</accession>
<keyword evidence="7" id="KW-0326">Glycosidase</keyword>
<reference evidence="10" key="1">
    <citation type="submission" date="2022-02" db="EMBL/GenBank/DDBJ databases">
        <title>Paenibacillus sp. MBLB1832 Whole Genome Shotgun Sequencing.</title>
        <authorList>
            <person name="Hwang C.Y."/>
            <person name="Cho E.-S."/>
            <person name="Seo M.-J."/>
        </authorList>
    </citation>
    <scope>NUCLEOTIDE SEQUENCE</scope>
    <source>
        <strain evidence="10">MBLB1832</strain>
    </source>
</reference>
<dbReference type="GO" id="GO:0016985">
    <property type="term" value="F:mannan endo-1,4-beta-mannosidase activity"/>
    <property type="evidence" value="ECO:0007669"/>
    <property type="project" value="TreeGrafter"/>
</dbReference>
<dbReference type="PANTHER" id="PTHR31451">
    <property type="match status" value="1"/>
</dbReference>
<evidence type="ECO:0000256" key="7">
    <source>
        <dbReference type="ARBA" id="ARBA00023295"/>
    </source>
</evidence>
<feature type="domain" description="Glycoside hydrolase family 5" evidence="9">
    <location>
        <begin position="36"/>
        <end position="247"/>
    </location>
</feature>
<dbReference type="GO" id="GO:0005576">
    <property type="term" value="C:extracellular region"/>
    <property type="evidence" value="ECO:0007669"/>
    <property type="project" value="UniProtKB-SubCell"/>
</dbReference>
<dbReference type="SUPFAM" id="SSF51445">
    <property type="entry name" value="(Trans)glycosidases"/>
    <property type="match status" value="1"/>
</dbReference>
<dbReference type="PANTHER" id="PTHR31451:SF39">
    <property type="entry name" value="MANNAN ENDO-1,4-BETA-MANNOSIDASE 1"/>
    <property type="match status" value="1"/>
</dbReference>
<dbReference type="Gene3D" id="2.60.40.10">
    <property type="entry name" value="Immunoglobulins"/>
    <property type="match status" value="1"/>
</dbReference>
<dbReference type="AlphaFoldDB" id="A0AA96LTD3"/>
<feature type="domain" description="Golvesin/Xly CBD-like" evidence="8">
    <location>
        <begin position="604"/>
        <end position="730"/>
    </location>
</feature>
<dbReference type="EC" id="3.2.1.78" evidence="3"/>
<evidence type="ECO:0000256" key="3">
    <source>
        <dbReference type="ARBA" id="ARBA00012706"/>
    </source>
</evidence>
<evidence type="ECO:0000256" key="6">
    <source>
        <dbReference type="ARBA" id="ARBA00022801"/>
    </source>
</evidence>
<dbReference type="Pfam" id="PF25275">
    <property type="entry name" value="Golvesin_C"/>
    <property type="match status" value="2"/>
</dbReference>
<comment type="subcellular location">
    <subcellularLocation>
        <location evidence="2">Secreted</location>
    </subcellularLocation>
</comment>
<evidence type="ECO:0000313" key="11">
    <source>
        <dbReference type="Proteomes" id="UP001304650"/>
    </source>
</evidence>
<evidence type="ECO:0000259" key="9">
    <source>
        <dbReference type="Pfam" id="PF26410"/>
    </source>
</evidence>
<dbReference type="InterPro" id="IPR001547">
    <property type="entry name" value="Glyco_hydro_5"/>
</dbReference>
<dbReference type="Proteomes" id="UP001304650">
    <property type="component" value="Chromosome"/>
</dbReference>
<keyword evidence="5" id="KW-0732">Signal</keyword>
<evidence type="ECO:0000256" key="2">
    <source>
        <dbReference type="ARBA" id="ARBA00004613"/>
    </source>
</evidence>
<sequence>MARRIRYRLVILALGVMVALTAITFQPQPAQAGFSSFVTRTGNQLKLDGTTYRFSGANLYWLGLYKVKGDTAATYPTKFRVIDALQTAKEMGASVVRAHTLGVSVGCSLCIMPSLGTYNEEAFKKVDFAIKAAGDAGIRLIIPLTDNYTYYHGGKKTFTDWRGKAESTFYTDATVINDFKGYISALLNRVNSYTGVAYKNDPTILAWETGNELSSPVSWTQTVADYIKSVDANHLVMDGHYGVDTNALSLSSVDIYSSHFNGTLMMMTASAISSQAALAVSGNKVFVAGEYDWSNSKGTGDLTGFISQIETNTNVGGDMYWSMFGHGDQSGFLKNDDGYSLNYPGETTDLRTRSQQLRNHSYFMKVVSTPAAGTTGAALLTSITKDASGVSLQWRGTAGADNYSVERATAGATGPWTVVCNQCVTDYSGSYLDTSSTGAVWYRIRSYNRDGVAGAYSEVAAFDGSHEVQVVDEQSADTTGKWPISSYATGAFQGQYLIASTGTGASTVKWKVGVKQPGNYNVYYWLPDGYTDRASNASFKIYDTAGVQNVTVNEQLTGGQWKYLGKGNFTTSAPGYIELSDSGNNAYVTAGAIKLVNADTAITLDNTNATITGSWSASTNMPNYYGSNYLIKTVGTGAAAVRWTPTITEAGTYQIYYWLPDGYTDRITNASYTVYDGNSVNTGYTVNEQSAGGSWILLGSHPFNIGTSGYIEMKDTGNNTYVVADAIRLVKQ</sequence>
<dbReference type="KEGG" id="proo:MJB10_05860"/>